<protein>
    <submittedName>
        <fullName evidence="1">Uncharacterized protein</fullName>
    </submittedName>
</protein>
<organism evidence="1 2">
    <name type="scientific">Bacillus cereus</name>
    <dbReference type="NCBI Taxonomy" id="1396"/>
    <lineage>
        <taxon>Bacteria</taxon>
        <taxon>Bacillati</taxon>
        <taxon>Bacillota</taxon>
        <taxon>Bacilli</taxon>
        <taxon>Bacillales</taxon>
        <taxon>Bacillaceae</taxon>
        <taxon>Bacillus</taxon>
        <taxon>Bacillus cereus group</taxon>
    </lineage>
</organism>
<proteinExistence type="predicted"/>
<dbReference type="AlphaFoldDB" id="A0A2C1LTZ1"/>
<name>A0A2C1LTZ1_BACCE</name>
<dbReference type="EMBL" id="NUMG01000016">
    <property type="protein sequence ID" value="PGU01359.1"/>
    <property type="molecule type" value="Genomic_DNA"/>
</dbReference>
<evidence type="ECO:0000313" key="1">
    <source>
        <dbReference type="EMBL" id="PGU01359.1"/>
    </source>
</evidence>
<sequence length="88" mass="10312">MKQPKIKIFGQMYKVIQIEFNKKNGQIEKIVYQLNDQQNRTVFKGEEMISSSLTYTNKIQDPTPHPFHNYAYAPDLESLLVTNYPGMK</sequence>
<evidence type="ECO:0000313" key="2">
    <source>
        <dbReference type="Proteomes" id="UP000225766"/>
    </source>
</evidence>
<gene>
    <name evidence="1" type="ORF">COD19_13785</name>
</gene>
<reference evidence="1 2" key="1">
    <citation type="submission" date="2017-09" db="EMBL/GenBank/DDBJ databases">
        <title>Large-scale bioinformatics analysis of Bacillus genomes uncovers conserved roles of natural products in bacterial physiology.</title>
        <authorList>
            <consortium name="Agbiome Team Llc"/>
            <person name="Bleich R.M."/>
            <person name="Grubbs K.J."/>
            <person name="Santa Maria K.C."/>
            <person name="Allen S.E."/>
            <person name="Farag S."/>
            <person name="Shank E.A."/>
            <person name="Bowers A."/>
        </authorList>
    </citation>
    <scope>NUCLEOTIDE SEQUENCE [LARGE SCALE GENOMIC DNA]</scope>
    <source>
        <strain evidence="1 2">AFS040105</strain>
    </source>
</reference>
<accession>A0A2C1LTZ1</accession>
<dbReference type="Proteomes" id="UP000225766">
    <property type="component" value="Unassembled WGS sequence"/>
</dbReference>
<dbReference type="RefSeq" id="WP_098882702.1">
    <property type="nucleotide sequence ID" value="NZ_NUMG01000016.1"/>
</dbReference>
<comment type="caution">
    <text evidence="1">The sequence shown here is derived from an EMBL/GenBank/DDBJ whole genome shotgun (WGS) entry which is preliminary data.</text>
</comment>